<feature type="region of interest" description="Disordered" evidence="1">
    <location>
        <begin position="291"/>
        <end position="310"/>
    </location>
</feature>
<dbReference type="AlphaFoldDB" id="A0A7X0F6D1"/>
<name>A0A7X0F6D1_9HYPH</name>
<evidence type="ECO:0000256" key="1">
    <source>
        <dbReference type="SAM" id="MobiDB-lite"/>
    </source>
</evidence>
<dbReference type="InterPro" id="IPR007899">
    <property type="entry name" value="CHAD_dom"/>
</dbReference>
<reference evidence="3 4" key="1">
    <citation type="submission" date="2020-08" db="EMBL/GenBank/DDBJ databases">
        <title>Genomic Encyclopedia of Type Strains, Phase IV (KMG-IV): sequencing the most valuable type-strain genomes for metagenomic binning, comparative biology and taxonomic classification.</title>
        <authorList>
            <person name="Goeker M."/>
        </authorList>
    </citation>
    <scope>NUCLEOTIDE SEQUENCE [LARGE SCALE GENOMIC DNA]</scope>
    <source>
        <strain evidence="3 4">DSM 7051</strain>
    </source>
</reference>
<dbReference type="SMART" id="SM00880">
    <property type="entry name" value="CHAD"/>
    <property type="match status" value="1"/>
</dbReference>
<dbReference type="PROSITE" id="PS51708">
    <property type="entry name" value="CHAD"/>
    <property type="match status" value="1"/>
</dbReference>
<dbReference type="PANTHER" id="PTHR39339:SF1">
    <property type="entry name" value="CHAD DOMAIN-CONTAINING PROTEIN"/>
    <property type="match status" value="1"/>
</dbReference>
<sequence>MSFRIDPRLALTAEVRRIAGGEIDKIVAHLNAARDNPERSLHSARKRIKALRALLRLVRPGDDAFCRAENDRYRNIALSIAGARQATALIETIDRLIADFPEHADAAGLAGIRAMLARHRSEGVHGEAGLGAVLDHAVAECRAGMAAINMLVLPDHAEEAADVLADGALATLRFARKALQQARERGEPNDFHDLRKAVKTHAAHLSLLRKLWPAPVKPRRERAEELGESLGELHDVFVMRALIEARQAPFGGPEPKQLVRLLRRAEKALRKLCLADAAKLFEDKPRRAARKLARKAREDLNDGMAESEAD</sequence>
<organism evidence="3 4">
    <name type="scientific">Aminobacter aganoensis</name>
    <dbReference type="NCBI Taxonomy" id="83264"/>
    <lineage>
        <taxon>Bacteria</taxon>
        <taxon>Pseudomonadati</taxon>
        <taxon>Pseudomonadota</taxon>
        <taxon>Alphaproteobacteria</taxon>
        <taxon>Hyphomicrobiales</taxon>
        <taxon>Phyllobacteriaceae</taxon>
        <taxon>Aminobacter</taxon>
    </lineage>
</organism>
<keyword evidence="4" id="KW-1185">Reference proteome</keyword>
<dbReference type="Pfam" id="PF05235">
    <property type="entry name" value="CHAD"/>
    <property type="match status" value="1"/>
</dbReference>
<evidence type="ECO:0000259" key="2">
    <source>
        <dbReference type="PROSITE" id="PS51708"/>
    </source>
</evidence>
<comment type="caution">
    <text evidence="3">The sequence shown here is derived from an EMBL/GenBank/DDBJ whole genome shotgun (WGS) entry which is preliminary data.</text>
</comment>
<dbReference type="RefSeq" id="WP_055981625.1">
    <property type="nucleotide sequence ID" value="NZ_BAABEG010000001.1"/>
</dbReference>
<evidence type="ECO:0000313" key="4">
    <source>
        <dbReference type="Proteomes" id="UP000536262"/>
    </source>
</evidence>
<evidence type="ECO:0000313" key="3">
    <source>
        <dbReference type="EMBL" id="MBB6353977.1"/>
    </source>
</evidence>
<dbReference type="PANTHER" id="PTHR39339">
    <property type="entry name" value="SLR1444 PROTEIN"/>
    <property type="match status" value="1"/>
</dbReference>
<feature type="domain" description="CHAD" evidence="2">
    <location>
        <begin position="8"/>
        <end position="286"/>
    </location>
</feature>
<dbReference type="InterPro" id="IPR038186">
    <property type="entry name" value="CHAD_dom_sf"/>
</dbReference>
<dbReference type="EMBL" id="JACHOU010000003">
    <property type="protein sequence ID" value="MBB6353977.1"/>
    <property type="molecule type" value="Genomic_DNA"/>
</dbReference>
<dbReference type="Gene3D" id="1.40.20.10">
    <property type="entry name" value="CHAD domain"/>
    <property type="match status" value="1"/>
</dbReference>
<protein>
    <recommendedName>
        <fullName evidence="2">CHAD domain-containing protein</fullName>
    </recommendedName>
</protein>
<dbReference type="Proteomes" id="UP000536262">
    <property type="component" value="Unassembled WGS sequence"/>
</dbReference>
<gene>
    <name evidence="3" type="ORF">GGR00_001751</name>
</gene>
<proteinExistence type="predicted"/>
<accession>A0A7X0F6D1</accession>